<dbReference type="EMBL" id="JANPWB010000006">
    <property type="protein sequence ID" value="KAJ1174912.1"/>
    <property type="molecule type" value="Genomic_DNA"/>
</dbReference>
<protein>
    <submittedName>
        <fullName evidence="1">Uncharacterized protein</fullName>
    </submittedName>
</protein>
<gene>
    <name evidence="1" type="ORF">NDU88_000203</name>
</gene>
<name>A0AAV7TEF5_PLEWA</name>
<dbReference type="Proteomes" id="UP001066276">
    <property type="component" value="Chromosome 3_2"/>
</dbReference>
<evidence type="ECO:0000313" key="2">
    <source>
        <dbReference type="Proteomes" id="UP001066276"/>
    </source>
</evidence>
<evidence type="ECO:0000313" key="1">
    <source>
        <dbReference type="EMBL" id="KAJ1174912.1"/>
    </source>
</evidence>
<sequence length="131" mass="14133">MSQPARSNGCMPQGSEFRVRIFHTSDTCMRNRTVPAATCQAPSLLWAAVHSLLAGPHFVPLSHFKGLCARATAPFMTSSIARGSPHAKKTNFAIPRVPLIPDRSPKPRGAPVLGGHLRLCQTTPNGEFFMG</sequence>
<comment type="caution">
    <text evidence="1">The sequence shown here is derived from an EMBL/GenBank/DDBJ whole genome shotgun (WGS) entry which is preliminary data.</text>
</comment>
<proteinExistence type="predicted"/>
<organism evidence="1 2">
    <name type="scientific">Pleurodeles waltl</name>
    <name type="common">Iberian ribbed newt</name>
    <dbReference type="NCBI Taxonomy" id="8319"/>
    <lineage>
        <taxon>Eukaryota</taxon>
        <taxon>Metazoa</taxon>
        <taxon>Chordata</taxon>
        <taxon>Craniata</taxon>
        <taxon>Vertebrata</taxon>
        <taxon>Euteleostomi</taxon>
        <taxon>Amphibia</taxon>
        <taxon>Batrachia</taxon>
        <taxon>Caudata</taxon>
        <taxon>Salamandroidea</taxon>
        <taxon>Salamandridae</taxon>
        <taxon>Pleurodelinae</taxon>
        <taxon>Pleurodeles</taxon>
    </lineage>
</organism>
<reference evidence="1" key="1">
    <citation type="journal article" date="2022" name="bioRxiv">
        <title>Sequencing and chromosome-scale assembly of the giantPleurodeles waltlgenome.</title>
        <authorList>
            <person name="Brown T."/>
            <person name="Elewa A."/>
            <person name="Iarovenko S."/>
            <person name="Subramanian E."/>
            <person name="Araus A.J."/>
            <person name="Petzold A."/>
            <person name="Susuki M."/>
            <person name="Suzuki K.-i.T."/>
            <person name="Hayashi T."/>
            <person name="Toyoda A."/>
            <person name="Oliveira C."/>
            <person name="Osipova E."/>
            <person name="Leigh N.D."/>
            <person name="Simon A."/>
            <person name="Yun M.H."/>
        </authorList>
    </citation>
    <scope>NUCLEOTIDE SEQUENCE</scope>
    <source>
        <strain evidence="1">20211129_DDA</strain>
        <tissue evidence="1">Liver</tissue>
    </source>
</reference>
<keyword evidence="2" id="KW-1185">Reference proteome</keyword>
<accession>A0AAV7TEF5</accession>
<dbReference type="AlphaFoldDB" id="A0AAV7TEF5"/>